<dbReference type="RefSeq" id="XP_006663472.1">
    <property type="nucleotide sequence ID" value="XM_006663409.2"/>
</dbReference>
<evidence type="ECO:0000256" key="3">
    <source>
        <dbReference type="ARBA" id="ARBA00023163"/>
    </source>
</evidence>
<dbReference type="InterPro" id="IPR003441">
    <property type="entry name" value="NAC-dom"/>
</dbReference>
<protein>
    <recommendedName>
        <fullName evidence="6">NAC domain-containing protein</fullName>
    </recommendedName>
</protein>
<dbReference type="GO" id="GO:0003677">
    <property type="term" value="F:DNA binding"/>
    <property type="evidence" value="ECO:0007669"/>
    <property type="project" value="UniProtKB-KW"/>
</dbReference>
<dbReference type="GO" id="GO:0048731">
    <property type="term" value="P:system development"/>
    <property type="evidence" value="ECO:0007669"/>
    <property type="project" value="TreeGrafter"/>
</dbReference>
<dbReference type="KEGG" id="obr:102721688"/>
<dbReference type="STRING" id="4533.J3N8K6"/>
<keyword evidence="8" id="KW-1185">Reference proteome</keyword>
<dbReference type="Proteomes" id="UP000006038">
    <property type="component" value="Chromosome 11"/>
</dbReference>
<accession>J3N8K6</accession>
<evidence type="ECO:0000256" key="1">
    <source>
        <dbReference type="ARBA" id="ARBA00023015"/>
    </source>
</evidence>
<feature type="region of interest" description="Disordered" evidence="5">
    <location>
        <begin position="263"/>
        <end position="312"/>
    </location>
</feature>
<keyword evidence="1" id="KW-0805">Transcription regulation</keyword>
<feature type="compositionally biased region" description="Basic and acidic residues" evidence="5">
    <location>
        <begin position="277"/>
        <end position="295"/>
    </location>
</feature>
<dbReference type="OMA" id="PHPMMRR"/>
<keyword evidence="3" id="KW-0804">Transcription</keyword>
<dbReference type="GeneID" id="102721688"/>
<keyword evidence="4" id="KW-0539">Nucleus</keyword>
<evidence type="ECO:0000313" key="8">
    <source>
        <dbReference type="Proteomes" id="UP000006038"/>
    </source>
</evidence>
<dbReference type="AlphaFoldDB" id="J3N8K6"/>
<name>J3N8K6_ORYBR</name>
<dbReference type="eggNOG" id="ENOG502R7WC">
    <property type="taxonomic scope" value="Eukaryota"/>
</dbReference>
<dbReference type="GO" id="GO:0006355">
    <property type="term" value="P:regulation of DNA-templated transcription"/>
    <property type="evidence" value="ECO:0007669"/>
    <property type="project" value="InterPro"/>
</dbReference>
<dbReference type="PANTHER" id="PTHR31719">
    <property type="entry name" value="NAC TRANSCRIPTION FACTOR 56"/>
    <property type="match status" value="1"/>
</dbReference>
<keyword evidence="2" id="KW-0238">DNA-binding</keyword>
<proteinExistence type="predicted"/>
<evidence type="ECO:0000256" key="2">
    <source>
        <dbReference type="ARBA" id="ARBA00023125"/>
    </source>
</evidence>
<dbReference type="PROSITE" id="PS51005">
    <property type="entry name" value="NAC"/>
    <property type="match status" value="1"/>
</dbReference>
<dbReference type="Pfam" id="PF02365">
    <property type="entry name" value="NAM"/>
    <property type="match status" value="1"/>
</dbReference>
<evidence type="ECO:0000313" key="7">
    <source>
        <dbReference type="EnsemblPlants" id="OB11G21420.1"/>
    </source>
</evidence>
<reference evidence="7" key="1">
    <citation type="journal article" date="2013" name="Nat. Commun.">
        <title>Whole-genome sequencing of Oryza brachyantha reveals mechanisms underlying Oryza genome evolution.</title>
        <authorList>
            <person name="Chen J."/>
            <person name="Huang Q."/>
            <person name="Gao D."/>
            <person name="Wang J."/>
            <person name="Lang Y."/>
            <person name="Liu T."/>
            <person name="Li B."/>
            <person name="Bai Z."/>
            <person name="Luis Goicoechea J."/>
            <person name="Liang C."/>
            <person name="Chen C."/>
            <person name="Zhang W."/>
            <person name="Sun S."/>
            <person name="Liao Y."/>
            <person name="Zhang X."/>
            <person name="Yang L."/>
            <person name="Song C."/>
            <person name="Wang M."/>
            <person name="Shi J."/>
            <person name="Liu G."/>
            <person name="Liu J."/>
            <person name="Zhou H."/>
            <person name="Zhou W."/>
            <person name="Yu Q."/>
            <person name="An N."/>
            <person name="Chen Y."/>
            <person name="Cai Q."/>
            <person name="Wang B."/>
            <person name="Liu B."/>
            <person name="Min J."/>
            <person name="Huang Y."/>
            <person name="Wu H."/>
            <person name="Li Z."/>
            <person name="Zhang Y."/>
            <person name="Yin Y."/>
            <person name="Song W."/>
            <person name="Jiang J."/>
            <person name="Jackson S.A."/>
            <person name="Wing R.A."/>
            <person name="Wang J."/>
            <person name="Chen M."/>
        </authorList>
    </citation>
    <scope>NUCLEOTIDE SEQUENCE [LARGE SCALE GENOMIC DNA]</scope>
    <source>
        <strain evidence="7">cv. IRGC 101232</strain>
    </source>
</reference>
<sequence length="312" mass="34671">MANTGFSIPVVNDAMIHLPTGFRFLPTEDELVINYLYPRALHVPLPCEIITDINILHHNPWDIVPVVETEKGKYFFTRKVVKYPSSHRRNRVAGDGFWRAAGSEVPIYYKPEGANEGVLVGMRRTLVFHNGKPRNAKRTEWAMRELRLAGAAMLPRAVMRRGTGDGSVPPRVCPEETVAQKSDGLSATVPAKFASAPLVRTIVKPDSSWLICRIYKKRQRTPRVIIPPAIGNIGVDVIPNDIANAREGHVRFIDFLGQPPHIDSSSPHSCTVDPSLLDERTDESTGCSEDKDSHGLNEGNQSIDQASKPREE</sequence>
<dbReference type="EnsemblPlants" id="OB11G21420.1">
    <property type="protein sequence ID" value="OB11G21420.1"/>
    <property type="gene ID" value="OB11G21420"/>
</dbReference>
<dbReference type="PANTHER" id="PTHR31719:SF177">
    <property type="entry name" value="OS11G0512600 PROTEIN"/>
    <property type="match status" value="1"/>
</dbReference>
<evidence type="ECO:0000256" key="4">
    <source>
        <dbReference type="ARBA" id="ARBA00023242"/>
    </source>
</evidence>
<dbReference type="Gramene" id="OB11G21420.1">
    <property type="protein sequence ID" value="OB11G21420.1"/>
    <property type="gene ID" value="OB11G21420"/>
</dbReference>
<dbReference type="OrthoDB" id="597906at2759"/>
<gene>
    <name evidence="7" type="primary">LOC102721688</name>
</gene>
<dbReference type="Gene3D" id="2.170.150.80">
    <property type="entry name" value="NAC domain"/>
    <property type="match status" value="1"/>
</dbReference>
<feature type="domain" description="NAC" evidence="6">
    <location>
        <begin position="18"/>
        <end position="217"/>
    </location>
</feature>
<dbReference type="InterPro" id="IPR036093">
    <property type="entry name" value="NAC_dom_sf"/>
</dbReference>
<organism evidence="7">
    <name type="scientific">Oryza brachyantha</name>
    <name type="common">malo sina</name>
    <dbReference type="NCBI Taxonomy" id="4533"/>
    <lineage>
        <taxon>Eukaryota</taxon>
        <taxon>Viridiplantae</taxon>
        <taxon>Streptophyta</taxon>
        <taxon>Embryophyta</taxon>
        <taxon>Tracheophyta</taxon>
        <taxon>Spermatophyta</taxon>
        <taxon>Magnoliopsida</taxon>
        <taxon>Liliopsida</taxon>
        <taxon>Poales</taxon>
        <taxon>Poaceae</taxon>
        <taxon>BOP clade</taxon>
        <taxon>Oryzoideae</taxon>
        <taxon>Oryzeae</taxon>
        <taxon>Oryzinae</taxon>
        <taxon>Oryza</taxon>
    </lineage>
</organism>
<dbReference type="HOGENOM" id="CLU_035664_9_2_1"/>
<dbReference type="SUPFAM" id="SSF101941">
    <property type="entry name" value="NAC domain"/>
    <property type="match status" value="1"/>
</dbReference>
<evidence type="ECO:0000256" key="5">
    <source>
        <dbReference type="SAM" id="MobiDB-lite"/>
    </source>
</evidence>
<evidence type="ECO:0000259" key="6">
    <source>
        <dbReference type="PROSITE" id="PS51005"/>
    </source>
</evidence>
<reference evidence="7" key="2">
    <citation type="submission" date="2013-04" db="UniProtKB">
        <authorList>
            <consortium name="EnsemblPlants"/>
        </authorList>
    </citation>
    <scope>IDENTIFICATION</scope>
</reference>